<keyword evidence="4" id="KW-0378">Hydrolase</keyword>
<evidence type="ECO:0000256" key="1">
    <source>
        <dbReference type="ARBA" id="ARBA00001946"/>
    </source>
</evidence>
<evidence type="ECO:0000313" key="8">
    <source>
        <dbReference type="Proteomes" id="UP000243515"/>
    </source>
</evidence>
<evidence type="ECO:0000256" key="2">
    <source>
        <dbReference type="ARBA" id="ARBA00009759"/>
    </source>
</evidence>
<protein>
    <recommendedName>
        <fullName evidence="9">3'(2'),5'-bisphosphate nucleotidase</fullName>
    </recommendedName>
</protein>
<proteinExistence type="inferred from homology"/>
<dbReference type="InterPro" id="IPR051090">
    <property type="entry name" value="Inositol_monoP_superfamily"/>
</dbReference>
<dbReference type="Pfam" id="PF00459">
    <property type="entry name" value="Inositol_P"/>
    <property type="match status" value="1"/>
</dbReference>
<comment type="similarity">
    <text evidence="2">Belongs to the inositol monophosphatase superfamily.</text>
</comment>
<dbReference type="GO" id="GO:0046872">
    <property type="term" value="F:metal ion binding"/>
    <property type="evidence" value="ECO:0007669"/>
    <property type="project" value="UniProtKB-KW"/>
</dbReference>
<dbReference type="GO" id="GO:0000103">
    <property type="term" value="P:sulfate assimilation"/>
    <property type="evidence" value="ECO:0007669"/>
    <property type="project" value="TreeGrafter"/>
</dbReference>
<evidence type="ECO:0000256" key="4">
    <source>
        <dbReference type="ARBA" id="ARBA00022801"/>
    </source>
</evidence>
<evidence type="ECO:0008006" key="9">
    <source>
        <dbReference type="Google" id="ProtNLM"/>
    </source>
</evidence>
<reference evidence="7 8" key="1">
    <citation type="journal article" date="2015" name="Environ. Microbiol.">
        <title>Metagenome sequence of Elaphomyces granulatus from sporocarp tissue reveals Ascomycota ectomycorrhizal fingerprints of genome expansion and a Proteobacteria-rich microbiome.</title>
        <authorList>
            <person name="Quandt C.A."/>
            <person name="Kohler A."/>
            <person name="Hesse C.N."/>
            <person name="Sharpton T.J."/>
            <person name="Martin F."/>
            <person name="Spatafora J.W."/>
        </authorList>
    </citation>
    <scope>NUCLEOTIDE SEQUENCE [LARGE SCALE GENOMIC DNA]</scope>
    <source>
        <strain evidence="7 8">OSC145934</strain>
    </source>
</reference>
<name>A0A232LMY2_9EURO</name>
<comment type="caution">
    <text evidence="7">The sequence shown here is derived from an EMBL/GenBank/DDBJ whole genome shotgun (WGS) entry which is preliminary data.</text>
</comment>
<keyword evidence="3 6" id="KW-0479">Metal-binding</keyword>
<keyword evidence="8" id="KW-1185">Reference proteome</keyword>
<dbReference type="SUPFAM" id="SSF56655">
    <property type="entry name" value="Carbohydrate phosphatase"/>
    <property type="match status" value="1"/>
</dbReference>
<dbReference type="AlphaFoldDB" id="A0A232LMY2"/>
<gene>
    <name evidence="7" type="ORF">Egran_06778</name>
</gene>
<dbReference type="Gene3D" id="3.40.190.80">
    <property type="match status" value="1"/>
</dbReference>
<dbReference type="EMBL" id="NPHW01006945">
    <property type="protein sequence ID" value="OXV05454.1"/>
    <property type="molecule type" value="Genomic_DNA"/>
</dbReference>
<dbReference type="InterPro" id="IPR000760">
    <property type="entry name" value="Inositol_monophosphatase-like"/>
</dbReference>
<sequence>MTSASPYAKELEKGRQSVHRAVILTKTILAAIDKGVISKSDRTPVTIADFAAQALLISAVHDAFPDDSFVGEESADVLRRDPDLLERVWQHVLLAGLEDAKSKALLAFPQTKDEMLDIIDMGGKGKGGKQGRIWVLDPVDGTEKFMCNQQYAVALALLEDGQQKLGILGCPNLNLETGRVVEEIIDTDGYGYMISAVTGQGAFIQSMGRDSIAASQKIPKLEEVANLSDLRLVWSNLSRTANTDFPVKMASRLSSELTTALWSAQMSYVALVVGGCNALVKVPLKKNHQSKLWDHVGGMLIAEEAGCKVTDLLGNVIDCTVGRKLGAYGMIVAPEGTHARLLDAVQKLLQEEVEEVG</sequence>
<dbReference type="PANTHER" id="PTHR43200">
    <property type="entry name" value="PHOSPHATASE"/>
    <property type="match status" value="1"/>
</dbReference>
<dbReference type="OrthoDB" id="411145at2759"/>
<feature type="binding site" evidence="6">
    <location>
        <position position="294"/>
    </location>
    <ligand>
        <name>Mg(2+)</name>
        <dbReference type="ChEBI" id="CHEBI:18420"/>
        <label>1</label>
        <note>catalytic</note>
    </ligand>
</feature>
<dbReference type="CDD" id="cd01517">
    <property type="entry name" value="PAP_phosphatase"/>
    <property type="match status" value="1"/>
</dbReference>
<evidence type="ECO:0000256" key="5">
    <source>
        <dbReference type="ARBA" id="ARBA00022842"/>
    </source>
</evidence>
<comment type="cofactor">
    <cofactor evidence="1 6">
        <name>Mg(2+)</name>
        <dbReference type="ChEBI" id="CHEBI:18420"/>
    </cofactor>
</comment>
<evidence type="ECO:0000313" key="7">
    <source>
        <dbReference type="EMBL" id="OXV05454.1"/>
    </source>
</evidence>
<feature type="binding site" evidence="6">
    <location>
        <position position="72"/>
    </location>
    <ligand>
        <name>Mg(2+)</name>
        <dbReference type="ChEBI" id="CHEBI:18420"/>
        <label>1</label>
        <note>catalytic</note>
    </ligand>
</feature>
<evidence type="ECO:0000256" key="3">
    <source>
        <dbReference type="ARBA" id="ARBA00022723"/>
    </source>
</evidence>
<accession>A0A232LMY2</accession>
<feature type="binding site" evidence="6">
    <location>
        <position position="140"/>
    </location>
    <ligand>
        <name>Mg(2+)</name>
        <dbReference type="ChEBI" id="CHEBI:18420"/>
        <label>1</label>
        <note>catalytic</note>
    </ligand>
</feature>
<keyword evidence="5 6" id="KW-0460">Magnesium</keyword>
<organism evidence="7 8">
    <name type="scientific">Elaphomyces granulatus</name>
    <dbReference type="NCBI Taxonomy" id="519963"/>
    <lineage>
        <taxon>Eukaryota</taxon>
        <taxon>Fungi</taxon>
        <taxon>Dikarya</taxon>
        <taxon>Ascomycota</taxon>
        <taxon>Pezizomycotina</taxon>
        <taxon>Eurotiomycetes</taxon>
        <taxon>Eurotiomycetidae</taxon>
        <taxon>Eurotiales</taxon>
        <taxon>Elaphomycetaceae</taxon>
        <taxon>Elaphomyces</taxon>
    </lineage>
</organism>
<dbReference type="Proteomes" id="UP000243515">
    <property type="component" value="Unassembled WGS sequence"/>
</dbReference>
<dbReference type="GO" id="GO:0008441">
    <property type="term" value="F:3'(2'),5'-bisphosphate nucleotidase activity"/>
    <property type="evidence" value="ECO:0007669"/>
    <property type="project" value="TreeGrafter"/>
</dbReference>
<feature type="binding site" evidence="6">
    <location>
        <position position="137"/>
    </location>
    <ligand>
        <name>Mg(2+)</name>
        <dbReference type="ChEBI" id="CHEBI:18420"/>
        <label>1</label>
        <note>catalytic</note>
    </ligand>
</feature>
<dbReference type="Gene3D" id="3.30.540.10">
    <property type="entry name" value="Fructose-1,6-Bisphosphatase, subunit A, domain 1"/>
    <property type="match status" value="1"/>
</dbReference>
<evidence type="ECO:0000256" key="6">
    <source>
        <dbReference type="PIRSR" id="PIRSR600760-2"/>
    </source>
</evidence>
<dbReference type="PANTHER" id="PTHR43200:SF2">
    <property type="entry name" value="3'(2'),5'-BISPHOSPHATE NUCLEOTIDASE"/>
    <property type="match status" value="1"/>
</dbReference>